<accession>A0A964BTU1</accession>
<evidence type="ECO:0000313" key="2">
    <source>
        <dbReference type="EMBL" id="MCC0177740.1"/>
    </source>
</evidence>
<dbReference type="AlphaFoldDB" id="A0A964BTU1"/>
<dbReference type="CDD" id="cd06223">
    <property type="entry name" value="PRTases_typeI"/>
    <property type="match status" value="1"/>
</dbReference>
<name>A0A964BTU1_9CYAN</name>
<dbReference type="EMBL" id="JADWDC010000027">
    <property type="protein sequence ID" value="MCC0177740.1"/>
    <property type="molecule type" value="Genomic_DNA"/>
</dbReference>
<dbReference type="InterPro" id="IPR029057">
    <property type="entry name" value="PRTase-like"/>
</dbReference>
<dbReference type="PANTHER" id="PTHR47505:SF1">
    <property type="entry name" value="DNA UTILIZATION PROTEIN YHGH"/>
    <property type="match status" value="1"/>
</dbReference>
<dbReference type="PANTHER" id="PTHR47505">
    <property type="entry name" value="DNA UTILIZATION PROTEIN YHGH"/>
    <property type="match status" value="1"/>
</dbReference>
<dbReference type="Proteomes" id="UP000729733">
    <property type="component" value="Unassembled WGS sequence"/>
</dbReference>
<organism evidence="2 3">
    <name type="scientific">Waterburya agarophytonicola KI4</name>
    <dbReference type="NCBI Taxonomy" id="2874699"/>
    <lineage>
        <taxon>Bacteria</taxon>
        <taxon>Bacillati</taxon>
        <taxon>Cyanobacteriota</taxon>
        <taxon>Cyanophyceae</taxon>
        <taxon>Pleurocapsales</taxon>
        <taxon>Hyellaceae</taxon>
        <taxon>Waterburya</taxon>
        <taxon>Waterburya agarophytonicola</taxon>
    </lineage>
</organism>
<evidence type="ECO:0000256" key="1">
    <source>
        <dbReference type="ARBA" id="ARBA00008007"/>
    </source>
</evidence>
<dbReference type="SUPFAM" id="SSF53271">
    <property type="entry name" value="PRTase-like"/>
    <property type="match status" value="1"/>
</dbReference>
<dbReference type="RefSeq" id="WP_229640802.1">
    <property type="nucleotide sequence ID" value="NZ_JADWDC010000027.1"/>
</dbReference>
<dbReference type="InterPro" id="IPR000836">
    <property type="entry name" value="PRTase_dom"/>
</dbReference>
<gene>
    <name evidence="2" type="ORF">I4641_12190</name>
</gene>
<evidence type="ECO:0000313" key="3">
    <source>
        <dbReference type="Proteomes" id="UP000729733"/>
    </source>
</evidence>
<proteinExistence type="inferred from homology"/>
<dbReference type="InterPro" id="IPR051910">
    <property type="entry name" value="ComF/GntX_DNA_util-trans"/>
</dbReference>
<keyword evidence="3" id="KW-1185">Reference proteome</keyword>
<reference evidence="2" key="1">
    <citation type="journal article" date="2021" name="Antonie Van Leeuwenhoek">
        <title>Draft genome and description of Waterburya agarophytonicola gen. nov. sp. nov. (Pleurocapsales, Cyanobacteria): a seaweed symbiont.</title>
        <authorList>
            <person name="Bonthond G."/>
            <person name="Shalygin S."/>
            <person name="Bayer T."/>
            <person name="Weinberger F."/>
        </authorList>
    </citation>
    <scope>NUCLEOTIDE SEQUENCE</scope>
    <source>
        <strain evidence="2">KI4</strain>
    </source>
</reference>
<comment type="similarity">
    <text evidence="1">Belongs to the ComF/GntX family.</text>
</comment>
<dbReference type="Gene3D" id="3.40.50.2020">
    <property type="match status" value="1"/>
</dbReference>
<comment type="caution">
    <text evidence="2">The sequence shown here is derived from an EMBL/GenBank/DDBJ whole genome shotgun (WGS) entry which is preliminary data.</text>
</comment>
<sequence>MFKQLLSVFLESQCPCCQKTTAHTFCKYCFNKLSSHQLKQPDRTGWWGETPVFAWGRYDGQLKRAIALMKYDNHPEIGIMLGKLLAKTWLASNLAKFTKISVIPIPLHHHKMKERSFNQAEKIALGFCQLTGYSLSSQALIRVKKTQAMFDLSPEERIKNLQGAFRLGKKPPQHPVLLLDDIYTMGTTIKESAKILRRNQIKVIGSVVVAKTSSYN</sequence>
<protein>
    <submittedName>
        <fullName evidence="2">ComF family protein</fullName>
    </submittedName>
</protein>